<dbReference type="Gene3D" id="3.30.70.360">
    <property type="match status" value="1"/>
</dbReference>
<dbReference type="SUPFAM" id="SSF55031">
    <property type="entry name" value="Bacterial exopeptidase dimerisation domain"/>
    <property type="match status" value="1"/>
</dbReference>
<organism evidence="3 4">
    <name type="scientific">Plantactinospora endophytica</name>
    <dbReference type="NCBI Taxonomy" id="673535"/>
    <lineage>
        <taxon>Bacteria</taxon>
        <taxon>Bacillati</taxon>
        <taxon>Actinomycetota</taxon>
        <taxon>Actinomycetes</taxon>
        <taxon>Micromonosporales</taxon>
        <taxon>Micromonosporaceae</taxon>
        <taxon>Plantactinospora</taxon>
    </lineage>
</organism>
<evidence type="ECO:0000256" key="1">
    <source>
        <dbReference type="ARBA" id="ARBA00006153"/>
    </source>
</evidence>
<comment type="caution">
    <text evidence="3">The sequence shown here is derived from an EMBL/GenBank/DDBJ whole genome shotgun (WGS) entry which is preliminary data.</text>
</comment>
<dbReference type="GO" id="GO:0016787">
    <property type="term" value="F:hydrolase activity"/>
    <property type="evidence" value="ECO:0007669"/>
    <property type="project" value="UniProtKB-KW"/>
</dbReference>
<dbReference type="PANTHER" id="PTHR32494:SF5">
    <property type="entry name" value="ALLANTOATE AMIDOHYDROLASE"/>
    <property type="match status" value="1"/>
</dbReference>
<dbReference type="Pfam" id="PF01546">
    <property type="entry name" value="Peptidase_M20"/>
    <property type="match status" value="1"/>
</dbReference>
<dbReference type="Proteomes" id="UP000646749">
    <property type="component" value="Unassembled WGS sequence"/>
</dbReference>
<dbReference type="Gene3D" id="3.40.630.10">
    <property type="entry name" value="Zn peptidases"/>
    <property type="match status" value="1"/>
</dbReference>
<dbReference type="RefSeq" id="WP_239140120.1">
    <property type="nucleotide sequence ID" value="NZ_BONW01000003.1"/>
</dbReference>
<dbReference type="PANTHER" id="PTHR32494">
    <property type="entry name" value="ALLANTOATE DEIMINASE-RELATED"/>
    <property type="match status" value="1"/>
</dbReference>
<dbReference type="InterPro" id="IPR036264">
    <property type="entry name" value="Bact_exopeptidase_dim_dom"/>
</dbReference>
<dbReference type="EMBL" id="BONW01000003">
    <property type="protein sequence ID" value="GIG86213.1"/>
    <property type="molecule type" value="Genomic_DNA"/>
</dbReference>
<gene>
    <name evidence="3" type="ORF">Pen02_11490</name>
</gene>
<accession>A0ABQ4DUT8</accession>
<sequence length="405" mass="42805">MTTNPIATWFPRLWAEIAPVGRDPGTGGYLRYGFSEPVRELERWFRSTATADGAHTVEADGNGNLIAWYGPPPERGDAVLLGSHFDSVPHGGGYDGPLGIVSALLAVRALRAEGREFRRPVGVVAFAEEEGSRFGVPCLGSRLLSGALDPERAAALTDRDGVSLAEALGGRPAGARPDLLARIGAFVELHVEQGRALVDVGAPVGVASGIWPHGRWRLDFGGEANHAGTTRMADRRDPMLTYAFTVLAANKEARLRGAHATVGRVEVEPNATNAIPARVRGWLDARAADPDTLAALVEGVRAKAADRATRDGTTLTVTRESLSPLVEFDGGLVEAFRRVLSDGVPVLPTAAGHDAGILAEHVPTAMLFVRNPTGVSHSPAEYAEDDDCVEGVRRLADLLAHLAAG</sequence>
<evidence type="ECO:0000313" key="3">
    <source>
        <dbReference type="EMBL" id="GIG86213.1"/>
    </source>
</evidence>
<dbReference type="NCBIfam" id="NF006770">
    <property type="entry name" value="PRK09290.1-4"/>
    <property type="match status" value="1"/>
</dbReference>
<dbReference type="InterPro" id="IPR002933">
    <property type="entry name" value="Peptidase_M20"/>
</dbReference>
<dbReference type="InterPro" id="IPR010158">
    <property type="entry name" value="Amidase_Cbmase"/>
</dbReference>
<dbReference type="PIRSF" id="PIRSF001235">
    <property type="entry name" value="Amidase_carbamoylase"/>
    <property type="match status" value="1"/>
</dbReference>
<comment type="similarity">
    <text evidence="1">Belongs to the peptidase M20 family.</text>
</comment>
<proteinExistence type="inferred from homology"/>
<dbReference type="SUPFAM" id="SSF53187">
    <property type="entry name" value="Zn-dependent exopeptidases"/>
    <property type="match status" value="1"/>
</dbReference>
<keyword evidence="4" id="KW-1185">Reference proteome</keyword>
<evidence type="ECO:0000256" key="2">
    <source>
        <dbReference type="ARBA" id="ARBA00022801"/>
    </source>
</evidence>
<reference evidence="3 4" key="1">
    <citation type="submission" date="2021-01" db="EMBL/GenBank/DDBJ databases">
        <title>Whole genome shotgun sequence of Plantactinospora endophytica NBRC 110450.</title>
        <authorList>
            <person name="Komaki H."/>
            <person name="Tamura T."/>
        </authorList>
    </citation>
    <scope>NUCLEOTIDE SEQUENCE [LARGE SCALE GENOMIC DNA]</scope>
    <source>
        <strain evidence="3 4">NBRC 110450</strain>
    </source>
</reference>
<keyword evidence="2 3" id="KW-0378">Hydrolase</keyword>
<dbReference type="NCBIfam" id="TIGR01879">
    <property type="entry name" value="hydantase"/>
    <property type="match status" value="1"/>
</dbReference>
<evidence type="ECO:0000313" key="4">
    <source>
        <dbReference type="Proteomes" id="UP000646749"/>
    </source>
</evidence>
<dbReference type="CDD" id="cd03884">
    <property type="entry name" value="M20_bAS"/>
    <property type="match status" value="1"/>
</dbReference>
<name>A0ABQ4DUT8_9ACTN</name>
<protein>
    <submittedName>
        <fullName evidence="3">Zn-dependent hydrolase</fullName>
    </submittedName>
</protein>